<dbReference type="Gene3D" id="3.30.559.30">
    <property type="entry name" value="Nonribosomal peptide synthetase, condensation domain"/>
    <property type="match status" value="2"/>
</dbReference>
<dbReference type="SUPFAM" id="SSF52777">
    <property type="entry name" value="CoA-dependent acyltransferases"/>
    <property type="match status" value="2"/>
</dbReference>
<feature type="non-terminal residue" evidence="5">
    <location>
        <position position="1"/>
    </location>
</feature>
<protein>
    <recommendedName>
        <fullName evidence="4">Carrier domain-containing protein</fullName>
    </recommendedName>
</protein>
<dbReference type="GO" id="GO:0044550">
    <property type="term" value="P:secondary metabolite biosynthetic process"/>
    <property type="evidence" value="ECO:0007669"/>
    <property type="project" value="TreeGrafter"/>
</dbReference>
<dbReference type="GO" id="GO:0003824">
    <property type="term" value="F:catalytic activity"/>
    <property type="evidence" value="ECO:0007669"/>
    <property type="project" value="InterPro"/>
</dbReference>
<evidence type="ECO:0000256" key="2">
    <source>
        <dbReference type="ARBA" id="ARBA00022450"/>
    </source>
</evidence>
<evidence type="ECO:0000259" key="4">
    <source>
        <dbReference type="PROSITE" id="PS50075"/>
    </source>
</evidence>
<proteinExistence type="predicted"/>
<keyword evidence="2" id="KW-0596">Phosphopantetheine</keyword>
<dbReference type="InterPro" id="IPR023213">
    <property type="entry name" value="CAT-like_dom_sf"/>
</dbReference>
<dbReference type="GO" id="GO:0043041">
    <property type="term" value="P:amino acid activation for nonribosomal peptide biosynthetic process"/>
    <property type="evidence" value="ECO:0007669"/>
    <property type="project" value="TreeGrafter"/>
</dbReference>
<feature type="domain" description="Carrier" evidence="4">
    <location>
        <begin position="585"/>
        <end position="660"/>
    </location>
</feature>
<dbReference type="PROSITE" id="PS50075">
    <property type="entry name" value="CARRIER"/>
    <property type="match status" value="1"/>
</dbReference>
<keyword evidence="6" id="KW-1185">Reference proteome</keyword>
<gene>
    <name evidence="5" type="ORF">MELE44368_26300</name>
</gene>
<dbReference type="RefSeq" id="WP_241566720.1">
    <property type="nucleotide sequence ID" value="NZ_ATDN01000043.1"/>
</dbReference>
<dbReference type="InterPro" id="IPR010060">
    <property type="entry name" value="NRPS_synth"/>
</dbReference>
<dbReference type="InterPro" id="IPR001242">
    <property type="entry name" value="Condensation_dom"/>
</dbReference>
<evidence type="ECO:0000313" key="5">
    <source>
        <dbReference type="EMBL" id="RWA16903.1"/>
    </source>
</evidence>
<evidence type="ECO:0000256" key="1">
    <source>
        <dbReference type="ARBA" id="ARBA00001957"/>
    </source>
</evidence>
<dbReference type="InterPro" id="IPR009081">
    <property type="entry name" value="PP-bd_ACP"/>
</dbReference>
<name>A0A439DNQ6_9MYCO</name>
<dbReference type="GO" id="GO:0008610">
    <property type="term" value="P:lipid biosynthetic process"/>
    <property type="evidence" value="ECO:0007669"/>
    <property type="project" value="UniProtKB-ARBA"/>
</dbReference>
<sequence length="668" mass="72970">IDLQSPDPPIGFNYLGRMAGAGAHEADDHWRVSHDGPVSSAAAIPMPLMHTVELNAGTVDTDSGPRLRAGWTWALSALDHSQVNRLSQLWFDALTGICTHVRGGGGGLTPSDIAPARLEQHQIDELCRTHRVADILPLTPLQQGLLFHAGVAHESGDDVYAVQLDVTLRGPLDLGRLHEALRAVLARHPHLVARFTARFGQPVQVISDEPEIYCHYEDLTGTDIDIDARIASVCATERATVCDLTGQAPLRAALIRTDTDEHRFIVTNHHIVLDGWSLPILLGEVFAAYYGHRLPAAVPYRRFINWLADRDLDTARTAWSEVLSGFDTPTLIGPPNQLTPASRHVAALRIPRETTRAISELARTHRTTVSTVLQAAWAQVLMWVTGQRDVVFGAVVSGRPTDLPGAEAMVGLLINTVPVRANVSAATTTADLLSQLQQVRNQTLEHEHLGLSEIHRLTGHRRLFDTVVVYENYPTDTAQLAGADGLALTALDNRDFYHYPLAIQAVPGDELDLRVQYRGDVFDETAVRALVDRYHEVLVAMATSPNQPLPAVRPSDNGELARLARWSDQAVSPPDLDRDGSDDRGPVTPAEQVLIDIYAQVLGRQHVGVDESFFDLGGDSLSAMRAVAAINAAFDVHLALPTLFDKPTVRSLNNHLTYSAGYQMGARK</sequence>
<dbReference type="InterPro" id="IPR020806">
    <property type="entry name" value="PKS_PP-bd"/>
</dbReference>
<dbReference type="SMART" id="SM00823">
    <property type="entry name" value="PKS_PP"/>
    <property type="match status" value="1"/>
</dbReference>
<dbReference type="Gene3D" id="1.10.1200.10">
    <property type="entry name" value="ACP-like"/>
    <property type="match status" value="1"/>
</dbReference>
<dbReference type="NCBIfam" id="TIGR01720">
    <property type="entry name" value="NRPS-para261"/>
    <property type="match status" value="1"/>
</dbReference>
<dbReference type="Pfam" id="PF00668">
    <property type="entry name" value="Condensation"/>
    <property type="match status" value="1"/>
</dbReference>
<reference evidence="5 6" key="1">
    <citation type="submission" date="2013-06" db="EMBL/GenBank/DDBJ databases">
        <title>The draft sequence of the Mycobacterium elephantis genome.</title>
        <authorList>
            <person name="Pettersson F.B."/>
            <person name="Das S."/>
            <person name="Dasgupta S."/>
            <person name="Bhattacharya A."/>
            <person name="Kirsebom L.A."/>
        </authorList>
    </citation>
    <scope>NUCLEOTIDE SEQUENCE [LARGE SCALE GENOMIC DNA]</scope>
    <source>
        <strain evidence="5 6">DSM 44368</strain>
    </source>
</reference>
<comment type="caution">
    <text evidence="5">The sequence shown here is derived from an EMBL/GenBank/DDBJ whole genome shotgun (WGS) entry which is preliminary data.</text>
</comment>
<dbReference type="GO" id="GO:0005737">
    <property type="term" value="C:cytoplasm"/>
    <property type="evidence" value="ECO:0007669"/>
    <property type="project" value="TreeGrafter"/>
</dbReference>
<dbReference type="InterPro" id="IPR006162">
    <property type="entry name" value="Ppantetheine_attach_site"/>
</dbReference>
<keyword evidence="3" id="KW-0597">Phosphoprotein</keyword>
<dbReference type="GO" id="GO:0031177">
    <property type="term" value="F:phosphopantetheine binding"/>
    <property type="evidence" value="ECO:0007669"/>
    <property type="project" value="InterPro"/>
</dbReference>
<accession>A0A439DNQ6</accession>
<dbReference type="CDD" id="cd19543">
    <property type="entry name" value="DCL_NRPS"/>
    <property type="match status" value="1"/>
</dbReference>
<dbReference type="Gene3D" id="3.30.559.10">
    <property type="entry name" value="Chloramphenicol acetyltransferase-like domain"/>
    <property type="match status" value="1"/>
</dbReference>
<dbReference type="Proteomes" id="UP000287177">
    <property type="component" value="Unassembled WGS sequence"/>
</dbReference>
<evidence type="ECO:0000313" key="6">
    <source>
        <dbReference type="Proteomes" id="UP000287177"/>
    </source>
</evidence>
<organism evidence="5 6">
    <name type="scientific">Mycolicibacterium elephantis DSM 44368</name>
    <dbReference type="NCBI Taxonomy" id="1335622"/>
    <lineage>
        <taxon>Bacteria</taxon>
        <taxon>Bacillati</taxon>
        <taxon>Actinomycetota</taxon>
        <taxon>Actinomycetes</taxon>
        <taxon>Mycobacteriales</taxon>
        <taxon>Mycobacteriaceae</taxon>
        <taxon>Mycolicibacterium</taxon>
    </lineage>
</organism>
<dbReference type="PANTHER" id="PTHR45527:SF1">
    <property type="entry name" value="FATTY ACID SYNTHASE"/>
    <property type="match status" value="1"/>
</dbReference>
<comment type="cofactor">
    <cofactor evidence="1">
        <name>pantetheine 4'-phosphate</name>
        <dbReference type="ChEBI" id="CHEBI:47942"/>
    </cofactor>
</comment>
<dbReference type="AlphaFoldDB" id="A0A439DNQ6"/>
<dbReference type="SMART" id="SM01294">
    <property type="entry name" value="PKS_PP_betabranch"/>
    <property type="match status" value="1"/>
</dbReference>
<dbReference type="PANTHER" id="PTHR45527">
    <property type="entry name" value="NONRIBOSOMAL PEPTIDE SYNTHETASE"/>
    <property type="match status" value="1"/>
</dbReference>
<dbReference type="EMBL" id="ATDN01000043">
    <property type="protein sequence ID" value="RWA16903.1"/>
    <property type="molecule type" value="Genomic_DNA"/>
</dbReference>
<dbReference type="Pfam" id="PF00550">
    <property type="entry name" value="PP-binding"/>
    <property type="match status" value="1"/>
</dbReference>
<dbReference type="InterPro" id="IPR036736">
    <property type="entry name" value="ACP-like_sf"/>
</dbReference>
<dbReference type="PROSITE" id="PS00012">
    <property type="entry name" value="PHOSPHOPANTETHEINE"/>
    <property type="match status" value="1"/>
</dbReference>
<dbReference type="SUPFAM" id="SSF47336">
    <property type="entry name" value="ACP-like"/>
    <property type="match status" value="1"/>
</dbReference>
<evidence type="ECO:0000256" key="3">
    <source>
        <dbReference type="ARBA" id="ARBA00022553"/>
    </source>
</evidence>